<dbReference type="CDD" id="cd07817">
    <property type="entry name" value="SRPBCC_8"/>
    <property type="match status" value="1"/>
</dbReference>
<dbReference type="PANTHER" id="PTHR33824:SF7">
    <property type="entry name" value="POLYKETIDE CYCLASE_DEHYDRASE AND LIPID TRANSPORT SUPERFAMILY PROTEIN"/>
    <property type="match status" value="1"/>
</dbReference>
<evidence type="ECO:0000313" key="4">
    <source>
        <dbReference type="Proteomes" id="UP000000557"/>
    </source>
</evidence>
<evidence type="ECO:0000259" key="2">
    <source>
        <dbReference type="PROSITE" id="PS50206"/>
    </source>
</evidence>
<dbReference type="RefSeq" id="WP_011141090.1">
    <property type="nucleotide sequence ID" value="NC_005125.1"/>
</dbReference>
<dbReference type="SUPFAM" id="SSF52821">
    <property type="entry name" value="Rhodanese/Cell cycle control phosphatase"/>
    <property type="match status" value="1"/>
</dbReference>
<reference evidence="3 4" key="1">
    <citation type="journal article" date="2003" name="DNA Res.">
        <title>Complete genome structure of Gloeobacter violaceus PCC 7421, a cyanobacterium that lacks thylakoids.</title>
        <authorList>
            <person name="Nakamura Y."/>
            <person name="Kaneko T."/>
            <person name="Sato S."/>
            <person name="Mimuro M."/>
            <person name="Miyashita H."/>
            <person name="Tsuchiya T."/>
            <person name="Sasamoto S."/>
            <person name="Watanabe A."/>
            <person name="Kawashima K."/>
            <person name="Kishida Y."/>
            <person name="Kiyokawa C."/>
            <person name="Kohara M."/>
            <person name="Matsumoto M."/>
            <person name="Matsuno A."/>
            <person name="Nakazaki N."/>
            <person name="Shimpo S."/>
            <person name="Takeuchi C."/>
            <person name="Yamada M."/>
            <person name="Tabata S."/>
        </authorList>
    </citation>
    <scope>NUCLEOTIDE SEQUENCE [LARGE SCALE GENOMIC DNA]</scope>
    <source>
        <strain evidence="4">ATCC 29082 / PCC 7421</strain>
    </source>
</reference>
<evidence type="ECO:0000256" key="1">
    <source>
        <dbReference type="SAM" id="MobiDB-lite"/>
    </source>
</evidence>
<dbReference type="Proteomes" id="UP000000557">
    <property type="component" value="Chromosome"/>
</dbReference>
<dbReference type="STRING" id="251221.gene:10758567"/>
<dbReference type="SUPFAM" id="SSF55961">
    <property type="entry name" value="Bet v1-like"/>
    <property type="match status" value="1"/>
</dbReference>
<feature type="domain" description="Rhodanese" evidence="2">
    <location>
        <begin position="219"/>
        <end position="314"/>
    </location>
</feature>
<keyword evidence="4" id="KW-1185">Reference proteome</keyword>
<dbReference type="SMART" id="SM00450">
    <property type="entry name" value="RHOD"/>
    <property type="match status" value="1"/>
</dbReference>
<dbReference type="eggNOG" id="COG5637">
    <property type="taxonomic scope" value="Bacteria"/>
</dbReference>
<feature type="compositionally biased region" description="Basic and acidic residues" evidence="1">
    <location>
        <begin position="379"/>
        <end position="397"/>
    </location>
</feature>
<dbReference type="HOGENOM" id="CLU_660158_0_0_3"/>
<dbReference type="AlphaFoldDB" id="Q7NLN3"/>
<dbReference type="PROSITE" id="PS50206">
    <property type="entry name" value="RHODANESE_3"/>
    <property type="match status" value="1"/>
</dbReference>
<dbReference type="InterPro" id="IPR023393">
    <property type="entry name" value="START-like_dom_sf"/>
</dbReference>
<dbReference type="PANTHER" id="PTHR33824">
    <property type="entry name" value="POLYKETIDE CYCLASE/DEHYDRASE AND LIPID TRANSPORT SUPERFAMILY PROTEIN"/>
    <property type="match status" value="1"/>
</dbReference>
<dbReference type="Gene3D" id="3.40.250.10">
    <property type="entry name" value="Rhodanese-like domain"/>
    <property type="match status" value="1"/>
</dbReference>
<dbReference type="KEGG" id="gvi:gll1088"/>
<dbReference type="InParanoid" id="Q7NLN3"/>
<dbReference type="CDD" id="cd00158">
    <property type="entry name" value="RHOD"/>
    <property type="match status" value="1"/>
</dbReference>
<sequence>MAIGTSDTVAAHGNHRVSIDIAAPPELAYALWTQFENFPRYFRHILEVRTAPENRLVQHWKGKIFGIEQEWDAEISTLTPNRVIAWRSVKGFENSGSLTFEPRAGVGTQLTAQIGYDPPMGALGDIAEAVWVKNRFDEGLQEDLTRFKTYCEGIYGRIAERTQKGESMEAALQAVLAGEEGMIAQDLPTRIEPAEYDMDHAPRGGVITTTELTNRLGWGEVAFTLLDVRPLEAYKAAHIQGANAAPLESLEEIAREITAPMSGEGDRQLIVYSESGDGLSAVAAQRLLAVGYTNVLDYTDGFAAWRSAGQPVETQTMGQIQSKGLPEREEYIDRVITAPTPNDNPVVGSTADGQEKVKPQAYGSPMGRAGENAALSEEEFLRRQEQRDEDSAKTDPR</sequence>
<dbReference type="InterPro" id="IPR047137">
    <property type="entry name" value="ORF3"/>
</dbReference>
<dbReference type="eggNOG" id="COG0607">
    <property type="taxonomic scope" value="Bacteria"/>
</dbReference>
<dbReference type="InterPro" id="IPR005031">
    <property type="entry name" value="COQ10_START"/>
</dbReference>
<dbReference type="Pfam" id="PF00581">
    <property type="entry name" value="Rhodanese"/>
    <property type="match status" value="1"/>
</dbReference>
<dbReference type="InterPro" id="IPR036873">
    <property type="entry name" value="Rhodanese-like_dom_sf"/>
</dbReference>
<proteinExistence type="predicted"/>
<protein>
    <submittedName>
        <fullName evidence="3">Gll1088 protein</fullName>
    </submittedName>
</protein>
<dbReference type="EMBL" id="BA000045">
    <property type="protein sequence ID" value="BAC89029.1"/>
    <property type="molecule type" value="Genomic_DNA"/>
</dbReference>
<feature type="region of interest" description="Disordered" evidence="1">
    <location>
        <begin position="336"/>
        <end position="397"/>
    </location>
</feature>
<gene>
    <name evidence="3" type="ordered locus">gll1088</name>
</gene>
<evidence type="ECO:0000313" key="3">
    <source>
        <dbReference type="EMBL" id="BAC89029.1"/>
    </source>
</evidence>
<dbReference type="OrthoDB" id="513390at2"/>
<dbReference type="InterPro" id="IPR001763">
    <property type="entry name" value="Rhodanese-like_dom"/>
</dbReference>
<accession>Q7NLN3</accession>
<name>Q7NLN3_GLOVI</name>
<reference evidence="3 4" key="2">
    <citation type="journal article" date="2003" name="DNA Res.">
        <title>Complete genome structure of Gloeobacter violaceus PCC 7421, a cyanobacterium that lacks thylakoids (supplement).</title>
        <authorList>
            <person name="Nakamura Y."/>
            <person name="Kaneko T."/>
            <person name="Sato S."/>
            <person name="Mimuro M."/>
            <person name="Miyashita H."/>
            <person name="Tsuchiya T."/>
            <person name="Sasamoto S."/>
            <person name="Watanabe A."/>
            <person name="Kawashima K."/>
            <person name="Kishida Y."/>
            <person name="Kiyokawa C."/>
            <person name="Kohara M."/>
            <person name="Matsumoto M."/>
            <person name="Matsuno A."/>
            <person name="Nakazaki N."/>
            <person name="Shimpo S."/>
            <person name="Takeuchi C."/>
            <person name="Yamada M."/>
            <person name="Tabata S."/>
        </authorList>
    </citation>
    <scope>NUCLEOTIDE SEQUENCE [LARGE SCALE GENOMIC DNA]</scope>
    <source>
        <strain evidence="4">ATCC 29082 / PCC 7421</strain>
    </source>
</reference>
<dbReference type="Pfam" id="PF03364">
    <property type="entry name" value="Polyketide_cyc"/>
    <property type="match status" value="1"/>
</dbReference>
<dbReference type="Gene3D" id="3.30.530.20">
    <property type="match status" value="1"/>
</dbReference>
<dbReference type="EnsemblBacteria" id="BAC89029">
    <property type="protein sequence ID" value="BAC89029"/>
    <property type="gene ID" value="BAC89029"/>
</dbReference>
<organism evidence="3 4">
    <name type="scientific">Gloeobacter violaceus (strain ATCC 29082 / PCC 7421)</name>
    <dbReference type="NCBI Taxonomy" id="251221"/>
    <lineage>
        <taxon>Bacteria</taxon>
        <taxon>Bacillati</taxon>
        <taxon>Cyanobacteriota</taxon>
        <taxon>Cyanophyceae</taxon>
        <taxon>Gloeobacterales</taxon>
        <taxon>Gloeobacteraceae</taxon>
        <taxon>Gloeobacter</taxon>
    </lineage>
</organism>